<dbReference type="EMBL" id="HM004124">
    <property type="protein sequence ID" value="ADG60153.1"/>
    <property type="molecule type" value="Genomic_DNA"/>
</dbReference>
<dbReference type="GeneID" id="9926687"/>
<accession>E5EQ37</accession>
<keyword evidence="2" id="KW-1185">Reference proteome</keyword>
<dbReference type="RefSeq" id="YP_004010390.1">
    <property type="nucleotide sequence ID" value="NC_014663.1"/>
</dbReference>
<reference evidence="1 2" key="1">
    <citation type="journal article" date="2010" name="Virol. J.">
        <title>Genomes of the T4-related bacteriophages as windows on microbial genome evolution.</title>
        <authorList>
            <person name="Petrov V.M."/>
            <person name="Ratnayaka S."/>
            <person name="Nolan J.M."/>
            <person name="Miller E.S."/>
            <person name="Karam J.D."/>
        </authorList>
    </citation>
    <scope>NUCLEOTIDE SEQUENCE [LARGE SCALE GENOMIC DNA]</scope>
</reference>
<dbReference type="OrthoDB" id="11002at10239"/>
<evidence type="ECO:0000313" key="1">
    <source>
        <dbReference type="EMBL" id="ADG60153.1"/>
    </source>
</evidence>
<protein>
    <submittedName>
        <fullName evidence="1">RIIB protector from prophage-induced early lysis</fullName>
    </submittedName>
</protein>
<evidence type="ECO:0000313" key="2">
    <source>
        <dbReference type="Proteomes" id="UP000008731"/>
    </source>
</evidence>
<organism evidence="1 2">
    <name type="scientific">Acinetobacter phage Acj9</name>
    <dbReference type="NCBI Taxonomy" id="760939"/>
    <lineage>
        <taxon>Viruses</taxon>
        <taxon>Duplodnaviria</taxon>
        <taxon>Heunggongvirae</taxon>
        <taxon>Uroviricota</taxon>
        <taxon>Caudoviricetes</taxon>
        <taxon>Pantevenvirales</taxon>
        <taxon>Straboviridae</taxon>
        <taxon>Twarogvirinae</taxon>
        <taxon>Acajnonavirus</taxon>
        <taxon>Acajnonavirus acj9</taxon>
    </lineage>
</organism>
<name>E5EQ37_9CAUD</name>
<dbReference type="Proteomes" id="UP000008731">
    <property type="component" value="Segment"/>
</dbReference>
<gene>
    <name evidence="1" type="primary">rIIB</name>
    <name evidence="1" type="ORF">Acj9p253</name>
</gene>
<sequence>MARQYALDSTAINHIVIARLSGTTYADLARAYDVSPTTVSAAFLRNHRLASIFQKQDDGKFELRDKTHALHINGYLIAAGLEITGSPADGVIYCHRITDLLITEDVDNDTTPSDFADFDFSENEIGVCAPMRVGVVIVRQPEASDIDGDTKASIVKASQYKYPGQVDTNFVFRPLVVPRPAKLTTSFSKEQAELARANQPKPIWNASNRFISITIGRETFNASDTHPKFKEALMKLASNDIVGALELINVEKRVTSYVKGNVKIQNGQLYYKGLELKTGLTKRIIDSMEAGKDFEFYIPFLENLMLNPSNRAVNRLFDFLMANDIAISKDGYIIAWKKVRHDFFDIHTGTKRNRPGDVVTEPRNLIDEDDTRTCSRGLHACSQSYLQHYGTCSNNRVVKVKINPRDVVSIPIDYKNAKMRCCEYLVVEAV</sequence>
<dbReference type="KEGG" id="vg:9926687"/>
<proteinExistence type="predicted"/>